<dbReference type="GO" id="GO:0004312">
    <property type="term" value="F:fatty acid synthase activity"/>
    <property type="evidence" value="ECO:0007669"/>
    <property type="project" value="TreeGrafter"/>
</dbReference>
<dbReference type="GeneID" id="23633223"/>
<dbReference type="OrthoDB" id="4949127at2759"/>
<dbReference type="GO" id="GO:0044550">
    <property type="term" value="P:secondary metabolite biosynthetic process"/>
    <property type="evidence" value="ECO:0007669"/>
    <property type="project" value="TreeGrafter"/>
</dbReference>
<dbReference type="PANTHER" id="PTHR43775">
    <property type="entry name" value="FATTY ACID SYNTHASE"/>
    <property type="match status" value="1"/>
</dbReference>
<name>A0A0B2XF47_METRA</name>
<accession>A0A0B2XF47</accession>
<dbReference type="Proteomes" id="UP000002498">
    <property type="component" value="Unassembled WGS sequence"/>
</dbReference>
<dbReference type="EMBL" id="ADNJ02000021">
    <property type="protein sequence ID" value="KHO10629.1"/>
    <property type="molecule type" value="Genomic_DNA"/>
</dbReference>
<feature type="domain" description="Beta-ketoacyl synthase-like N-terminal" evidence="3">
    <location>
        <begin position="9"/>
        <end position="98"/>
    </location>
</feature>
<dbReference type="InterPro" id="IPR050091">
    <property type="entry name" value="PKS_NRPS_Biosynth_Enz"/>
</dbReference>
<gene>
    <name evidence="4" type="ORF">MAA_11775</name>
</gene>
<keyword evidence="5" id="KW-1185">Reference proteome</keyword>
<reference evidence="4 5" key="1">
    <citation type="journal article" date="2011" name="PLoS Genet.">
        <title>Genome sequencing and comparative transcriptomics of the model entomopathogenic fungi Metarhizium anisopliae and M. acridum.</title>
        <authorList>
            <person name="Gao Q."/>
            <person name="Jin K."/>
            <person name="Ying S.H."/>
            <person name="Zhang Y."/>
            <person name="Xiao G."/>
            <person name="Shang Y."/>
            <person name="Duan Z."/>
            <person name="Hu X."/>
            <person name="Xie X.Q."/>
            <person name="Zhou G."/>
            <person name="Peng G."/>
            <person name="Luo Z."/>
            <person name="Huang W."/>
            <person name="Wang B."/>
            <person name="Fang W."/>
            <person name="Wang S."/>
            <person name="Zhong Y."/>
            <person name="Ma L.J."/>
            <person name="St Leger R.J."/>
            <person name="Zhao G.P."/>
            <person name="Pei Y."/>
            <person name="Feng M.G."/>
            <person name="Xia Y."/>
            <person name="Wang C."/>
        </authorList>
    </citation>
    <scope>NUCLEOTIDE SEQUENCE [LARGE SCALE GENOMIC DNA]</scope>
    <source>
        <strain evidence="5">ARSEF 23 / ATCC MYA-3075</strain>
    </source>
</reference>
<keyword evidence="1" id="KW-0596">Phosphopantetheine</keyword>
<evidence type="ECO:0000313" key="5">
    <source>
        <dbReference type="Proteomes" id="UP000002498"/>
    </source>
</evidence>
<dbReference type="Pfam" id="PF00109">
    <property type="entry name" value="ketoacyl-synt"/>
    <property type="match status" value="1"/>
</dbReference>
<organism evidence="4 5">
    <name type="scientific">Metarhizium robertsii (strain ARSEF 23 / ATCC MYA-3075)</name>
    <name type="common">Metarhizium anisopliae (strain ARSEF 23)</name>
    <dbReference type="NCBI Taxonomy" id="655844"/>
    <lineage>
        <taxon>Eukaryota</taxon>
        <taxon>Fungi</taxon>
        <taxon>Dikarya</taxon>
        <taxon>Ascomycota</taxon>
        <taxon>Pezizomycotina</taxon>
        <taxon>Sordariomycetes</taxon>
        <taxon>Hypocreomycetidae</taxon>
        <taxon>Hypocreales</taxon>
        <taxon>Clavicipitaceae</taxon>
        <taxon>Metarhizium</taxon>
    </lineage>
</organism>
<comment type="caution">
    <text evidence="4">The sequence shown here is derived from an EMBL/GenBank/DDBJ whole genome shotgun (WGS) entry which is preliminary data.</text>
</comment>
<reference evidence="4 5" key="2">
    <citation type="journal article" date="2014" name="Proc. Natl. Acad. Sci. U.S.A.">
        <title>Trajectory and genomic determinants of fungal-pathogen speciation and host adaptation.</title>
        <authorList>
            <person name="Hu X."/>
            <person name="Xiao G."/>
            <person name="Zheng P."/>
            <person name="Shang Y."/>
            <person name="Su Y."/>
            <person name="Zhang X."/>
            <person name="Liu X."/>
            <person name="Zhan S."/>
            <person name="St Leger R.J."/>
            <person name="Wang C."/>
        </authorList>
    </citation>
    <scope>GENOME REANNOTATION</scope>
    <source>
        <strain evidence="5">ARSEF 23 / ATCC MYA-3075</strain>
    </source>
</reference>
<keyword evidence="2" id="KW-0597">Phosphoprotein</keyword>
<dbReference type="SUPFAM" id="SSF53901">
    <property type="entry name" value="Thiolase-like"/>
    <property type="match status" value="1"/>
</dbReference>
<protein>
    <recommendedName>
        <fullName evidence="3">Beta-ketoacyl synthase-like N-terminal domain-containing protein</fullName>
    </recommendedName>
</protein>
<dbReference type="InterPro" id="IPR016039">
    <property type="entry name" value="Thiolase-like"/>
</dbReference>
<dbReference type="GO" id="GO:0006633">
    <property type="term" value="P:fatty acid biosynthetic process"/>
    <property type="evidence" value="ECO:0007669"/>
    <property type="project" value="TreeGrafter"/>
</dbReference>
<sequence length="100" mass="11200">MVADPFVTGCRLPGNVSSPAQFWDIMMNKRTAPHSTVPSSRFKIDAHLHPNNESPGSFNVPGGYFQDSNLHEFDPGLFNISPVEAMWMDPQQRKLLRSSL</sequence>
<evidence type="ECO:0000313" key="4">
    <source>
        <dbReference type="EMBL" id="KHO10629.1"/>
    </source>
</evidence>
<dbReference type="InterPro" id="IPR014030">
    <property type="entry name" value="Ketoacyl_synth_N"/>
</dbReference>
<dbReference type="KEGG" id="maj:MAA_11775"/>
<evidence type="ECO:0000256" key="2">
    <source>
        <dbReference type="ARBA" id="ARBA00022553"/>
    </source>
</evidence>
<dbReference type="PANTHER" id="PTHR43775:SF50">
    <property type="entry name" value="HIGHLY REDUCING POLYKETIDE SYNTHASE SRDA"/>
    <property type="match status" value="1"/>
</dbReference>
<proteinExistence type="predicted"/>
<evidence type="ECO:0000259" key="3">
    <source>
        <dbReference type="Pfam" id="PF00109"/>
    </source>
</evidence>
<dbReference type="RefSeq" id="XP_011411115.1">
    <property type="nucleotide sequence ID" value="XM_011412813.1"/>
</dbReference>
<evidence type="ECO:0000256" key="1">
    <source>
        <dbReference type="ARBA" id="ARBA00022450"/>
    </source>
</evidence>
<dbReference type="Gene3D" id="3.40.47.10">
    <property type="match status" value="1"/>
</dbReference>
<dbReference type="HOGENOM" id="CLU_000022_16_15_1"/>
<dbReference type="AlphaFoldDB" id="A0A0B2XF47"/>